<keyword evidence="4" id="KW-0254">Endocytosis</keyword>
<dbReference type="FunFam" id="1.20.58.150:FF:000008">
    <property type="entry name" value="Putative clathrin assembly protein At1g33340"/>
    <property type="match status" value="1"/>
</dbReference>
<evidence type="ECO:0000256" key="6">
    <source>
        <dbReference type="ARBA" id="ARBA00023136"/>
    </source>
</evidence>
<dbReference type="InterPro" id="IPR011417">
    <property type="entry name" value="ANTH_dom"/>
</dbReference>
<protein>
    <submittedName>
        <fullName evidence="10">CLATHRIN ASSEMBLY PROTEIN-RELATED</fullName>
    </submittedName>
</protein>
<dbReference type="EMBL" id="JAPFFK010000009">
    <property type="protein sequence ID" value="KAJ6744622.1"/>
    <property type="molecule type" value="Genomic_DNA"/>
</dbReference>
<reference evidence="10" key="1">
    <citation type="submission" date="2022-11" db="EMBL/GenBank/DDBJ databases">
        <authorList>
            <person name="Hyden B.L."/>
            <person name="Feng K."/>
            <person name="Yates T."/>
            <person name="Jawdy S."/>
            <person name="Smart L.B."/>
            <person name="Muchero W."/>
        </authorList>
    </citation>
    <scope>NUCLEOTIDE SEQUENCE</scope>
    <source>
        <tissue evidence="10">Shoot tip</tissue>
    </source>
</reference>
<evidence type="ECO:0000313" key="11">
    <source>
        <dbReference type="Proteomes" id="UP001151532"/>
    </source>
</evidence>
<keyword evidence="6" id="KW-0472">Membrane</keyword>
<evidence type="ECO:0000256" key="3">
    <source>
        <dbReference type="ARBA" id="ARBA00004600"/>
    </source>
</evidence>
<dbReference type="InterPro" id="IPR045192">
    <property type="entry name" value="AP180-like"/>
</dbReference>
<accession>A0A9Q0VA20</accession>
<dbReference type="AlphaFoldDB" id="A0A9Q0VA20"/>
<comment type="subcellular location">
    <subcellularLocation>
        <location evidence="1">Cytoplasmic vesicle</location>
        <location evidence="1">Clathrin-coated vesicle</location>
    </subcellularLocation>
    <subcellularLocation>
        <location evidence="2">Golgi apparatus</location>
    </subcellularLocation>
    <subcellularLocation>
        <location evidence="3">Membrane</location>
        <location evidence="3">Clathrin-coated pit</location>
    </subcellularLocation>
</comment>
<reference evidence="10" key="2">
    <citation type="journal article" date="2023" name="Int. J. Mol. Sci.">
        <title>De Novo Assembly and Annotation of 11 Diverse Shrub Willow (Salix) Genomes Reveals Novel Gene Organization in Sex-Linked Regions.</title>
        <authorList>
            <person name="Hyden B."/>
            <person name="Feng K."/>
            <person name="Yates T.B."/>
            <person name="Jawdy S."/>
            <person name="Cereghino C."/>
            <person name="Smart L.B."/>
            <person name="Muchero W."/>
        </authorList>
    </citation>
    <scope>NUCLEOTIDE SEQUENCE</scope>
    <source>
        <tissue evidence="10">Shoot tip</tissue>
    </source>
</reference>
<dbReference type="Pfam" id="PF07651">
    <property type="entry name" value="ANTH"/>
    <property type="match status" value="2"/>
</dbReference>
<dbReference type="OrthoDB" id="1932749at2759"/>
<proteinExistence type="predicted"/>
<evidence type="ECO:0000256" key="4">
    <source>
        <dbReference type="ARBA" id="ARBA00022583"/>
    </source>
</evidence>
<dbReference type="InterPro" id="IPR048050">
    <property type="entry name" value="ANTH_N_plant"/>
</dbReference>
<evidence type="ECO:0000256" key="2">
    <source>
        <dbReference type="ARBA" id="ARBA00004555"/>
    </source>
</evidence>
<evidence type="ECO:0000256" key="5">
    <source>
        <dbReference type="ARBA" id="ARBA00023034"/>
    </source>
</evidence>
<evidence type="ECO:0000313" key="10">
    <source>
        <dbReference type="EMBL" id="KAJ6744622.1"/>
    </source>
</evidence>
<dbReference type="PANTHER" id="PTHR22951:SF70">
    <property type="entry name" value="OS11G0244600 PROTEIN"/>
    <property type="match status" value="1"/>
</dbReference>
<comment type="caution">
    <text evidence="10">The sequence shown here is derived from an EMBL/GenBank/DDBJ whole genome shotgun (WGS) entry which is preliminary data.</text>
</comment>
<dbReference type="CDD" id="cd16987">
    <property type="entry name" value="ANTH_N_AP180_plant"/>
    <property type="match status" value="1"/>
</dbReference>
<keyword evidence="8" id="KW-0968">Cytoplasmic vesicle</keyword>
<feature type="domain" description="ENTH" evidence="9">
    <location>
        <begin position="31"/>
        <end position="163"/>
    </location>
</feature>
<dbReference type="SUPFAM" id="SSF89009">
    <property type="entry name" value="GAT-like domain"/>
    <property type="match status" value="1"/>
</dbReference>
<dbReference type="SUPFAM" id="SSF48464">
    <property type="entry name" value="ENTH/VHS domain"/>
    <property type="match status" value="1"/>
</dbReference>
<dbReference type="GO" id="GO:0072583">
    <property type="term" value="P:clathrin-dependent endocytosis"/>
    <property type="evidence" value="ECO:0007669"/>
    <property type="project" value="InterPro"/>
</dbReference>
<dbReference type="GO" id="GO:0006900">
    <property type="term" value="P:vesicle budding from membrane"/>
    <property type="evidence" value="ECO:0007669"/>
    <property type="project" value="TreeGrafter"/>
</dbReference>
<dbReference type="GO" id="GO:0005905">
    <property type="term" value="C:clathrin-coated pit"/>
    <property type="evidence" value="ECO:0007669"/>
    <property type="project" value="UniProtKB-SubCell"/>
</dbReference>
<dbReference type="Gene3D" id="1.20.58.150">
    <property type="entry name" value="ANTH domain"/>
    <property type="match status" value="1"/>
</dbReference>
<keyword evidence="11" id="KW-1185">Reference proteome</keyword>
<dbReference type="GO" id="GO:0048268">
    <property type="term" value="P:clathrin coat assembly"/>
    <property type="evidence" value="ECO:0007669"/>
    <property type="project" value="InterPro"/>
</dbReference>
<dbReference type="GO" id="GO:0005545">
    <property type="term" value="F:1-phosphatidylinositol binding"/>
    <property type="evidence" value="ECO:0007669"/>
    <property type="project" value="InterPro"/>
</dbReference>
<dbReference type="GO" id="GO:0032050">
    <property type="term" value="F:clathrin heavy chain binding"/>
    <property type="evidence" value="ECO:0007669"/>
    <property type="project" value="TreeGrafter"/>
</dbReference>
<gene>
    <name evidence="10" type="ORF">OIU79_030872</name>
</gene>
<dbReference type="Proteomes" id="UP001151532">
    <property type="component" value="Chromosome 19"/>
</dbReference>
<evidence type="ECO:0000256" key="8">
    <source>
        <dbReference type="ARBA" id="ARBA00023329"/>
    </source>
</evidence>
<dbReference type="PROSITE" id="PS50942">
    <property type="entry name" value="ENTH"/>
    <property type="match status" value="1"/>
</dbReference>
<evidence type="ECO:0000256" key="7">
    <source>
        <dbReference type="ARBA" id="ARBA00023176"/>
    </source>
</evidence>
<keyword evidence="7" id="KW-0168">Coated pit</keyword>
<dbReference type="InterPro" id="IPR014712">
    <property type="entry name" value="ANTH_dom_sf"/>
</dbReference>
<dbReference type="GO" id="GO:0005794">
    <property type="term" value="C:Golgi apparatus"/>
    <property type="evidence" value="ECO:0007669"/>
    <property type="project" value="UniProtKB-SubCell"/>
</dbReference>
<dbReference type="GO" id="GO:0005546">
    <property type="term" value="F:phosphatidylinositol-4,5-bisphosphate binding"/>
    <property type="evidence" value="ECO:0007669"/>
    <property type="project" value="TreeGrafter"/>
</dbReference>
<name>A0A9Q0VA20_SALPP</name>
<dbReference type="InterPro" id="IPR013809">
    <property type="entry name" value="ENTH"/>
</dbReference>
<sequence>MGVDIQGKLRIALGAVKDHASIGKAMIYSHHEGRDFSGIEVAVLRATGHDSGPIDDKHMHEILFLVSDSPGSVHFLAERISRRLGKTRDNLVALKTLSLIHRLLRGGNRCFEQQLRNAHVSGHLQMSTRCFLRNISDPSGSSSLPCRRVISKSRCYDEKSIDMVFRKLPKCQVFIDRVLDCSPSNISPSDNLVQAAMSNTLKESFQVYKTYCESVAALVNMFFDLTRAARGLACQILKRASQQSQDLQNFFENCKRIIENKNLDYPVVQIITTDHIMALEQFSTYFGSSHSSSAPPILDRITNSTKLQTTMAGIEGDEKDAGNFSWSPTLFSCSLETKISKVWVVFED</sequence>
<dbReference type="GO" id="GO:0000149">
    <property type="term" value="F:SNARE binding"/>
    <property type="evidence" value="ECO:0007669"/>
    <property type="project" value="TreeGrafter"/>
</dbReference>
<dbReference type="PANTHER" id="PTHR22951">
    <property type="entry name" value="CLATHRIN ASSEMBLY PROTEIN"/>
    <property type="match status" value="1"/>
</dbReference>
<keyword evidence="5" id="KW-0333">Golgi apparatus</keyword>
<evidence type="ECO:0000259" key="9">
    <source>
        <dbReference type="PROSITE" id="PS50942"/>
    </source>
</evidence>
<dbReference type="SMART" id="SM00273">
    <property type="entry name" value="ENTH"/>
    <property type="match status" value="1"/>
</dbReference>
<organism evidence="10 11">
    <name type="scientific">Salix purpurea</name>
    <name type="common">Purple osier willow</name>
    <dbReference type="NCBI Taxonomy" id="77065"/>
    <lineage>
        <taxon>Eukaryota</taxon>
        <taxon>Viridiplantae</taxon>
        <taxon>Streptophyta</taxon>
        <taxon>Embryophyta</taxon>
        <taxon>Tracheophyta</taxon>
        <taxon>Spermatophyta</taxon>
        <taxon>Magnoliopsida</taxon>
        <taxon>eudicotyledons</taxon>
        <taxon>Gunneridae</taxon>
        <taxon>Pentapetalae</taxon>
        <taxon>rosids</taxon>
        <taxon>fabids</taxon>
        <taxon>Malpighiales</taxon>
        <taxon>Salicaceae</taxon>
        <taxon>Saliceae</taxon>
        <taxon>Salix</taxon>
    </lineage>
</organism>
<dbReference type="GO" id="GO:0030136">
    <property type="term" value="C:clathrin-coated vesicle"/>
    <property type="evidence" value="ECO:0007669"/>
    <property type="project" value="UniProtKB-SubCell"/>
</dbReference>
<dbReference type="Gene3D" id="1.25.40.90">
    <property type="match status" value="1"/>
</dbReference>
<evidence type="ECO:0000256" key="1">
    <source>
        <dbReference type="ARBA" id="ARBA00004132"/>
    </source>
</evidence>
<dbReference type="InterPro" id="IPR008942">
    <property type="entry name" value="ENTH_VHS"/>
</dbReference>